<dbReference type="Pfam" id="PF00145">
    <property type="entry name" value="DNA_methylase"/>
    <property type="match status" value="1"/>
</dbReference>
<evidence type="ECO:0000256" key="1">
    <source>
        <dbReference type="ARBA" id="ARBA00022603"/>
    </source>
</evidence>
<gene>
    <name evidence="6" type="ORF">GBAR_LOCUS27308</name>
</gene>
<sequence length="154" mass="17000">MNCVFAGDIDAEARRAYQQNFHIVPAGDITEIDPGSVPDHEILLAGFPCQPPSIIGDMRGFDDSRGNLIFDVAAIIDAKRPSAFVLENVRQLLTHNIGRTIEAIISALNGLGYRADWSVLNALDFGLPQKRERTIIVGFEDHSIPYEWPDPNGE</sequence>
<comment type="caution">
    <text evidence="6">The sequence shown here is derived from an EMBL/GenBank/DDBJ whole genome shotgun (WGS) entry which is preliminary data.</text>
</comment>
<evidence type="ECO:0000256" key="2">
    <source>
        <dbReference type="ARBA" id="ARBA00022679"/>
    </source>
</evidence>
<dbReference type="NCBIfam" id="TIGR00675">
    <property type="entry name" value="dcm"/>
    <property type="match status" value="1"/>
</dbReference>
<evidence type="ECO:0000256" key="3">
    <source>
        <dbReference type="ARBA" id="ARBA00022691"/>
    </source>
</evidence>
<organism evidence="6 7">
    <name type="scientific">Geodia barretti</name>
    <name type="common">Barrett's horny sponge</name>
    <dbReference type="NCBI Taxonomy" id="519541"/>
    <lineage>
        <taxon>Eukaryota</taxon>
        <taxon>Metazoa</taxon>
        <taxon>Porifera</taxon>
        <taxon>Demospongiae</taxon>
        <taxon>Heteroscleromorpha</taxon>
        <taxon>Tetractinellida</taxon>
        <taxon>Astrophorina</taxon>
        <taxon>Geodiidae</taxon>
        <taxon>Geodia</taxon>
    </lineage>
</organism>
<comment type="similarity">
    <text evidence="4 5">Belongs to the class I-like SAM-binding methyltransferase superfamily. C5-methyltransferase family.</text>
</comment>
<dbReference type="Proteomes" id="UP001174909">
    <property type="component" value="Unassembled WGS sequence"/>
</dbReference>
<dbReference type="GO" id="GO:0008168">
    <property type="term" value="F:methyltransferase activity"/>
    <property type="evidence" value="ECO:0007669"/>
    <property type="project" value="UniProtKB-KW"/>
</dbReference>
<reference evidence="6" key="1">
    <citation type="submission" date="2023-03" db="EMBL/GenBank/DDBJ databases">
        <authorList>
            <person name="Steffen K."/>
            <person name="Cardenas P."/>
        </authorList>
    </citation>
    <scope>NUCLEOTIDE SEQUENCE</scope>
</reference>
<evidence type="ECO:0000256" key="4">
    <source>
        <dbReference type="PROSITE-ProRule" id="PRU01016"/>
    </source>
</evidence>
<dbReference type="InterPro" id="IPR029063">
    <property type="entry name" value="SAM-dependent_MTases_sf"/>
</dbReference>
<proteinExistence type="inferred from homology"/>
<accession>A0AA35TL42</accession>
<dbReference type="InterPro" id="IPR050750">
    <property type="entry name" value="C5-MTase"/>
</dbReference>
<dbReference type="PANTHER" id="PTHR46098">
    <property type="entry name" value="TRNA (CYTOSINE(38)-C(5))-METHYLTRANSFERASE"/>
    <property type="match status" value="1"/>
</dbReference>
<evidence type="ECO:0000313" key="6">
    <source>
        <dbReference type="EMBL" id="CAI8049591.1"/>
    </source>
</evidence>
<dbReference type="Gene3D" id="3.40.50.150">
    <property type="entry name" value="Vaccinia Virus protein VP39"/>
    <property type="match status" value="1"/>
</dbReference>
<dbReference type="SUPFAM" id="SSF53335">
    <property type="entry name" value="S-adenosyl-L-methionine-dependent methyltransferases"/>
    <property type="match status" value="1"/>
</dbReference>
<dbReference type="PANTHER" id="PTHR46098:SF1">
    <property type="entry name" value="TRNA (CYTOSINE(38)-C(5))-METHYLTRANSFERASE"/>
    <property type="match status" value="1"/>
</dbReference>
<name>A0AA35TL42_GEOBA</name>
<dbReference type="PRINTS" id="PR00105">
    <property type="entry name" value="C5METTRFRASE"/>
</dbReference>
<dbReference type="AlphaFoldDB" id="A0AA35TL42"/>
<keyword evidence="7" id="KW-1185">Reference proteome</keyword>
<keyword evidence="1 4" id="KW-0489">Methyltransferase</keyword>
<protein>
    <submittedName>
        <fullName evidence="6">Modification methylase NgoBI</fullName>
    </submittedName>
</protein>
<keyword evidence="3 4" id="KW-0949">S-adenosyl-L-methionine</keyword>
<evidence type="ECO:0000313" key="7">
    <source>
        <dbReference type="Proteomes" id="UP001174909"/>
    </source>
</evidence>
<dbReference type="GO" id="GO:0032259">
    <property type="term" value="P:methylation"/>
    <property type="evidence" value="ECO:0007669"/>
    <property type="project" value="UniProtKB-KW"/>
</dbReference>
<feature type="active site" evidence="4">
    <location>
        <position position="49"/>
    </location>
</feature>
<dbReference type="EMBL" id="CASHTH010003804">
    <property type="protein sequence ID" value="CAI8049591.1"/>
    <property type="molecule type" value="Genomic_DNA"/>
</dbReference>
<keyword evidence="2 4" id="KW-0808">Transferase</keyword>
<dbReference type="PROSITE" id="PS51679">
    <property type="entry name" value="SAM_MT_C5"/>
    <property type="match status" value="1"/>
</dbReference>
<evidence type="ECO:0000256" key="5">
    <source>
        <dbReference type="RuleBase" id="RU000416"/>
    </source>
</evidence>
<dbReference type="InterPro" id="IPR001525">
    <property type="entry name" value="C5_MeTfrase"/>
</dbReference>